<dbReference type="KEGG" id="pmaw:MACH26_17710"/>
<sequence length="552" mass="61316">MRILIVDDEPVNRFLLIHMLEENGFTDCHEAEDGEQGLAMAEELVPDIVLLDVVMPGMSGHEVAPKLKALQTDIYLPIIFITALDDEESLVKCLSVGGDDFVGKPFNKTILSAKLKAHARIRMLSKRAHKQNLELQFHQQHIEREHAIVEHIFSNVLTLNQRLAKFIDSHLAPASNFNGDMLLIERSPGAGLYILLGDFTGHGLASAIGALPVTRAFQTMAEKGISVGEMAETLNKTLLDFLPGGMFFAAAIIEINENGRTLDIWNGGLPHLMLFDELGKIKKRFESAHMALGILDPEDFENDVERYEADYGDKILGYTDGVIELSNADGVMLSEEGLEQWVESVPGISTAQLMEKIEHYRAVGEQDDDISMFIYKAQELGLKKQIAALPAAPFQLSVSVEYTQFAHANPVSEIIDLLSGQAAFHGLRSNIFTVISELYNNALDHGILKLDSELKTSPDGFMEYFSQREERIEKLTEGHIQLSVEYSVEPPQLQFMLRDSGEGFDTASIVSTVDSDENYGRGVALVNELCDHFEYQQNGTVAIAKFLIDQDC</sequence>
<evidence type="ECO:0000256" key="2">
    <source>
        <dbReference type="PROSITE-ProRule" id="PRU00169"/>
    </source>
</evidence>
<dbReference type="EMBL" id="AP027272">
    <property type="protein sequence ID" value="BDX06250.1"/>
    <property type="molecule type" value="Genomic_DNA"/>
</dbReference>
<feature type="domain" description="Response regulatory" evidence="3">
    <location>
        <begin position="2"/>
        <end position="119"/>
    </location>
</feature>
<accession>A0AA48HX73</accession>
<dbReference type="CDD" id="cd16936">
    <property type="entry name" value="HATPase_RsbW-like"/>
    <property type="match status" value="1"/>
</dbReference>
<dbReference type="InterPro" id="IPR011006">
    <property type="entry name" value="CheY-like_superfamily"/>
</dbReference>
<dbReference type="AlphaFoldDB" id="A0AA48HX73"/>
<dbReference type="Gene3D" id="3.60.40.10">
    <property type="entry name" value="PPM-type phosphatase domain"/>
    <property type="match status" value="1"/>
</dbReference>
<dbReference type="PANTHER" id="PTHR43156">
    <property type="entry name" value="STAGE II SPORULATION PROTEIN E-RELATED"/>
    <property type="match status" value="1"/>
</dbReference>
<dbReference type="Gene3D" id="3.40.50.2300">
    <property type="match status" value="1"/>
</dbReference>
<dbReference type="SMART" id="SM00331">
    <property type="entry name" value="PP2C_SIG"/>
    <property type="match status" value="1"/>
</dbReference>
<protein>
    <submittedName>
        <fullName evidence="4">Two-component system sensor histidine kinase/response regulator</fullName>
    </submittedName>
</protein>
<feature type="modified residue" description="4-aspartylphosphate" evidence="2">
    <location>
        <position position="52"/>
    </location>
</feature>
<dbReference type="Pfam" id="PF13581">
    <property type="entry name" value="HATPase_c_2"/>
    <property type="match status" value="1"/>
</dbReference>
<keyword evidence="5" id="KW-1185">Reference proteome</keyword>
<dbReference type="SUPFAM" id="SSF55874">
    <property type="entry name" value="ATPase domain of HSP90 chaperone/DNA topoisomerase II/histidine kinase"/>
    <property type="match status" value="1"/>
</dbReference>
<dbReference type="GO" id="GO:0000160">
    <property type="term" value="P:phosphorelay signal transduction system"/>
    <property type="evidence" value="ECO:0007669"/>
    <property type="project" value="InterPro"/>
</dbReference>
<dbReference type="InterPro" id="IPR036890">
    <property type="entry name" value="HATPase_C_sf"/>
</dbReference>
<evidence type="ECO:0000259" key="3">
    <source>
        <dbReference type="PROSITE" id="PS50110"/>
    </source>
</evidence>
<dbReference type="RefSeq" id="WP_338292280.1">
    <property type="nucleotide sequence ID" value="NZ_AP027272.1"/>
</dbReference>
<keyword evidence="4" id="KW-0808">Transferase</keyword>
<name>A0AA48HX73_9ALTE</name>
<gene>
    <name evidence="4" type="ORF">MACH26_17710</name>
</gene>
<dbReference type="PANTHER" id="PTHR43156:SF2">
    <property type="entry name" value="STAGE II SPORULATION PROTEIN E"/>
    <property type="match status" value="1"/>
</dbReference>
<dbReference type="GO" id="GO:0016791">
    <property type="term" value="F:phosphatase activity"/>
    <property type="evidence" value="ECO:0007669"/>
    <property type="project" value="TreeGrafter"/>
</dbReference>
<dbReference type="InterPro" id="IPR052016">
    <property type="entry name" value="Bact_Sigma-Reg"/>
</dbReference>
<evidence type="ECO:0000313" key="4">
    <source>
        <dbReference type="EMBL" id="BDX06250.1"/>
    </source>
</evidence>
<proteinExistence type="predicted"/>
<dbReference type="Proteomes" id="UP001333710">
    <property type="component" value="Chromosome"/>
</dbReference>
<keyword evidence="2" id="KW-0597">Phosphoprotein</keyword>
<dbReference type="SMART" id="SM00448">
    <property type="entry name" value="REC"/>
    <property type="match status" value="1"/>
</dbReference>
<dbReference type="Pfam" id="PF00072">
    <property type="entry name" value="Response_reg"/>
    <property type="match status" value="1"/>
</dbReference>
<dbReference type="GO" id="GO:0016301">
    <property type="term" value="F:kinase activity"/>
    <property type="evidence" value="ECO:0007669"/>
    <property type="project" value="UniProtKB-KW"/>
</dbReference>
<dbReference type="InterPro" id="IPR003594">
    <property type="entry name" value="HATPase_dom"/>
</dbReference>
<dbReference type="Gene3D" id="3.30.565.10">
    <property type="entry name" value="Histidine kinase-like ATPase, C-terminal domain"/>
    <property type="match status" value="1"/>
</dbReference>
<evidence type="ECO:0000313" key="5">
    <source>
        <dbReference type="Proteomes" id="UP001333710"/>
    </source>
</evidence>
<dbReference type="Pfam" id="PF07228">
    <property type="entry name" value="SpoIIE"/>
    <property type="match status" value="1"/>
</dbReference>
<reference evidence="4" key="1">
    <citation type="submission" date="2023-01" db="EMBL/GenBank/DDBJ databases">
        <title>Complete genome sequence of Planctobacterium marinum strain Dej080120_11.</title>
        <authorList>
            <person name="Ueki S."/>
            <person name="Maruyama F."/>
        </authorList>
    </citation>
    <scope>NUCLEOTIDE SEQUENCE</scope>
    <source>
        <strain evidence="4">Dej080120_11</strain>
    </source>
</reference>
<keyword evidence="4" id="KW-0418">Kinase</keyword>
<dbReference type="SUPFAM" id="SSF52172">
    <property type="entry name" value="CheY-like"/>
    <property type="match status" value="1"/>
</dbReference>
<organism evidence="4 5">
    <name type="scientific">Planctobacterium marinum</name>
    <dbReference type="NCBI Taxonomy" id="1631968"/>
    <lineage>
        <taxon>Bacteria</taxon>
        <taxon>Pseudomonadati</taxon>
        <taxon>Pseudomonadota</taxon>
        <taxon>Gammaproteobacteria</taxon>
        <taxon>Alteromonadales</taxon>
        <taxon>Alteromonadaceae</taxon>
        <taxon>Planctobacterium</taxon>
    </lineage>
</organism>
<keyword evidence="1" id="KW-0378">Hydrolase</keyword>
<dbReference type="InterPro" id="IPR001932">
    <property type="entry name" value="PPM-type_phosphatase-like_dom"/>
</dbReference>
<dbReference type="InterPro" id="IPR001789">
    <property type="entry name" value="Sig_transdc_resp-reg_receiver"/>
</dbReference>
<dbReference type="PROSITE" id="PS50110">
    <property type="entry name" value="RESPONSE_REGULATORY"/>
    <property type="match status" value="1"/>
</dbReference>
<evidence type="ECO:0000256" key="1">
    <source>
        <dbReference type="ARBA" id="ARBA00022801"/>
    </source>
</evidence>
<dbReference type="InterPro" id="IPR036457">
    <property type="entry name" value="PPM-type-like_dom_sf"/>
</dbReference>